<name>A0AAW2Z103_9EUKA</name>
<dbReference type="Proteomes" id="UP001431209">
    <property type="component" value="Unassembled WGS sequence"/>
</dbReference>
<dbReference type="Gene3D" id="3.40.50.300">
    <property type="entry name" value="P-loop containing nucleotide triphosphate hydrolases"/>
    <property type="match status" value="1"/>
</dbReference>
<sequence length="239" mass="27332">MANRTLDVRWMNEYIEPQQVLGILTQYYGNQIDSTRQPQSATKSRLQTSSRKLEKSTDLYWDLRFHGERNTGKTSISKALCRLEVSSTDAVSETPGLIIRDTIIPIKFVGEDKTHNVHLQMHDVGAYVQARRTYLKFNPSIRQHSAHIVVFSMTDPTSLTSAKQTIESLQAEHKIPSERILCVGTKIDFFHSLQVTEMDIESLVEENKITLCLVNTTDKWDSEYGVLNIINQLCDMLIQ</sequence>
<keyword evidence="2" id="KW-1185">Reference proteome</keyword>
<evidence type="ECO:0000313" key="2">
    <source>
        <dbReference type="Proteomes" id="UP001431209"/>
    </source>
</evidence>
<proteinExistence type="predicted"/>
<dbReference type="GO" id="GO:0003924">
    <property type="term" value="F:GTPase activity"/>
    <property type="evidence" value="ECO:0007669"/>
    <property type="project" value="InterPro"/>
</dbReference>
<accession>A0AAW2Z103</accession>
<dbReference type="CDD" id="cd00882">
    <property type="entry name" value="Ras_like_GTPase"/>
    <property type="match status" value="1"/>
</dbReference>
<evidence type="ECO:0000313" key="1">
    <source>
        <dbReference type="EMBL" id="KAL0483084.1"/>
    </source>
</evidence>
<protein>
    <recommendedName>
        <fullName evidence="3">G domain-containing protein</fullName>
    </recommendedName>
</protein>
<dbReference type="InterPro" id="IPR001806">
    <property type="entry name" value="Small_GTPase"/>
</dbReference>
<organism evidence="1 2">
    <name type="scientific">Acrasis kona</name>
    <dbReference type="NCBI Taxonomy" id="1008807"/>
    <lineage>
        <taxon>Eukaryota</taxon>
        <taxon>Discoba</taxon>
        <taxon>Heterolobosea</taxon>
        <taxon>Tetramitia</taxon>
        <taxon>Eutetramitia</taxon>
        <taxon>Acrasidae</taxon>
        <taxon>Acrasis</taxon>
    </lineage>
</organism>
<evidence type="ECO:0008006" key="3">
    <source>
        <dbReference type="Google" id="ProtNLM"/>
    </source>
</evidence>
<dbReference type="EMBL" id="JAOPGA020000927">
    <property type="protein sequence ID" value="KAL0483084.1"/>
    <property type="molecule type" value="Genomic_DNA"/>
</dbReference>
<dbReference type="GO" id="GO:0005525">
    <property type="term" value="F:GTP binding"/>
    <property type="evidence" value="ECO:0007669"/>
    <property type="project" value="InterPro"/>
</dbReference>
<comment type="caution">
    <text evidence="1">The sequence shown here is derived from an EMBL/GenBank/DDBJ whole genome shotgun (WGS) entry which is preliminary data.</text>
</comment>
<gene>
    <name evidence="1" type="ORF">AKO1_014988</name>
</gene>
<reference evidence="1 2" key="1">
    <citation type="submission" date="2024-03" db="EMBL/GenBank/DDBJ databases">
        <title>The Acrasis kona genome and developmental transcriptomes reveal deep origins of eukaryotic multicellular pathways.</title>
        <authorList>
            <person name="Sheikh S."/>
            <person name="Fu C.-J."/>
            <person name="Brown M.W."/>
            <person name="Baldauf S.L."/>
        </authorList>
    </citation>
    <scope>NUCLEOTIDE SEQUENCE [LARGE SCALE GENOMIC DNA]</scope>
    <source>
        <strain evidence="1 2">ATCC MYA-3509</strain>
    </source>
</reference>
<dbReference type="SUPFAM" id="SSF52540">
    <property type="entry name" value="P-loop containing nucleoside triphosphate hydrolases"/>
    <property type="match status" value="1"/>
</dbReference>
<dbReference type="AlphaFoldDB" id="A0AAW2Z103"/>
<dbReference type="Pfam" id="PF00071">
    <property type="entry name" value="Ras"/>
    <property type="match status" value="1"/>
</dbReference>
<dbReference type="InterPro" id="IPR027417">
    <property type="entry name" value="P-loop_NTPase"/>
</dbReference>